<comment type="subunit">
    <text evidence="14">Monomer.</text>
</comment>
<dbReference type="GO" id="GO:0051539">
    <property type="term" value="F:4 iron, 4 sulfur cluster binding"/>
    <property type="evidence" value="ECO:0007669"/>
    <property type="project" value="UniProtKB-UniRule"/>
</dbReference>
<feature type="binding site" evidence="14">
    <location>
        <position position="160"/>
    </location>
    <ligand>
        <name>[4Fe-4S] cluster</name>
        <dbReference type="ChEBI" id="CHEBI:49883"/>
        <label>2</label>
        <note>4Fe-4S-S-AdoMet</note>
    </ligand>
</feature>
<evidence type="ECO:0000256" key="3">
    <source>
        <dbReference type="ARBA" id="ARBA00022490"/>
    </source>
</evidence>
<dbReference type="InterPro" id="IPR020612">
    <property type="entry name" value="Methylthiotransferase_CS"/>
</dbReference>
<dbReference type="AlphaFoldDB" id="A0A418Q035"/>
<dbReference type="CDD" id="cd01335">
    <property type="entry name" value="Radical_SAM"/>
    <property type="match status" value="1"/>
</dbReference>
<dbReference type="InterPro" id="IPR058240">
    <property type="entry name" value="rSAM_sf"/>
</dbReference>
<comment type="function">
    <text evidence="1 14">Catalyzes the methylthiolation of N6-(dimethylallyl)adenosine (i(6)A), leading to the formation of 2-methylthio-N6-(dimethylallyl)adenosine (ms(2)i(6)A) at position 37 in tRNAs that read codons beginning with uridine.</text>
</comment>
<evidence type="ECO:0000256" key="14">
    <source>
        <dbReference type="HAMAP-Rule" id="MF_01864"/>
    </source>
</evidence>
<accession>A0A418Q035</accession>
<dbReference type="GO" id="GO:0046872">
    <property type="term" value="F:metal ion binding"/>
    <property type="evidence" value="ECO:0007669"/>
    <property type="project" value="UniProtKB-KW"/>
</dbReference>
<evidence type="ECO:0000259" key="16">
    <source>
        <dbReference type="PROSITE" id="PS51449"/>
    </source>
</evidence>
<organism evidence="18 19">
    <name type="scientific">Sphingomonas edaphi</name>
    <dbReference type="NCBI Taxonomy" id="2315689"/>
    <lineage>
        <taxon>Bacteria</taxon>
        <taxon>Pseudomonadati</taxon>
        <taxon>Pseudomonadota</taxon>
        <taxon>Alphaproteobacteria</taxon>
        <taxon>Sphingomonadales</taxon>
        <taxon>Sphingomonadaceae</taxon>
        <taxon>Sphingomonas</taxon>
    </lineage>
</organism>
<evidence type="ECO:0000256" key="11">
    <source>
        <dbReference type="ARBA" id="ARBA00068570"/>
    </source>
</evidence>
<dbReference type="GO" id="GO:0035597">
    <property type="term" value="F:tRNA-2-methylthio-N(6)-dimethylallyladenosine(37) synthase activity"/>
    <property type="evidence" value="ECO:0007669"/>
    <property type="project" value="UniProtKB-EC"/>
</dbReference>
<keyword evidence="9 14" id="KW-0411">Iron-sulfur</keyword>
<feature type="binding site" evidence="14">
    <location>
        <position position="83"/>
    </location>
    <ligand>
        <name>[4Fe-4S] cluster</name>
        <dbReference type="ChEBI" id="CHEBI:49883"/>
        <label>1</label>
    </ligand>
</feature>
<feature type="binding site" evidence="14">
    <location>
        <position position="51"/>
    </location>
    <ligand>
        <name>[4Fe-4S] cluster</name>
        <dbReference type="ChEBI" id="CHEBI:49883"/>
        <label>1</label>
    </ligand>
</feature>
<feature type="binding site" evidence="14">
    <location>
        <position position="163"/>
    </location>
    <ligand>
        <name>[4Fe-4S] cluster</name>
        <dbReference type="ChEBI" id="CHEBI:49883"/>
        <label>2</label>
        <note>4Fe-4S-S-AdoMet</note>
    </ligand>
</feature>
<evidence type="ECO:0000256" key="13">
    <source>
        <dbReference type="ARBA" id="ARBA00081141"/>
    </source>
</evidence>
<dbReference type="PANTHER" id="PTHR43020:SF2">
    <property type="entry name" value="MITOCHONDRIAL TRNA METHYLTHIOTRANSFERASE CDK5RAP1"/>
    <property type="match status" value="1"/>
</dbReference>
<dbReference type="InterPro" id="IPR006638">
    <property type="entry name" value="Elp3/MiaA/NifB-like_rSAM"/>
</dbReference>
<dbReference type="SMART" id="SM00729">
    <property type="entry name" value="Elp3"/>
    <property type="match status" value="1"/>
</dbReference>
<dbReference type="Pfam" id="PF04055">
    <property type="entry name" value="Radical_SAM"/>
    <property type="match status" value="1"/>
</dbReference>
<dbReference type="SFLD" id="SFLDG01061">
    <property type="entry name" value="methylthiotransferase"/>
    <property type="match status" value="1"/>
</dbReference>
<feature type="binding site" evidence="14">
    <location>
        <position position="156"/>
    </location>
    <ligand>
        <name>[4Fe-4S] cluster</name>
        <dbReference type="ChEBI" id="CHEBI:49883"/>
        <label>2</label>
        <note>4Fe-4S-S-AdoMet</note>
    </ligand>
</feature>
<dbReference type="OrthoDB" id="9805215at2"/>
<evidence type="ECO:0000259" key="15">
    <source>
        <dbReference type="PROSITE" id="PS50926"/>
    </source>
</evidence>
<evidence type="ECO:0000256" key="8">
    <source>
        <dbReference type="ARBA" id="ARBA00023004"/>
    </source>
</evidence>
<comment type="similarity">
    <text evidence="14">Belongs to the methylthiotransferase family. MiaB subfamily.</text>
</comment>
<evidence type="ECO:0000256" key="12">
    <source>
        <dbReference type="ARBA" id="ARBA00080698"/>
    </source>
</evidence>
<gene>
    <name evidence="14 18" type="primary">miaB</name>
    <name evidence="18" type="ORF">D3M59_08375</name>
</gene>
<protein>
    <recommendedName>
        <fullName evidence="11 14">tRNA-2-methylthio-N(6)-dimethylallyladenosine synthase</fullName>
        <ecNumber evidence="10 14">2.8.4.3</ecNumber>
    </recommendedName>
    <alternativeName>
        <fullName evidence="13 14">(Dimethylallyl)adenosine tRNA methylthiotransferase MiaB</fullName>
    </alternativeName>
    <alternativeName>
        <fullName evidence="12 14">tRNA-i(6)A37 methylthiotransferase</fullName>
    </alternativeName>
</protein>
<feature type="domain" description="TRAM" evidence="15">
    <location>
        <begin position="369"/>
        <end position="430"/>
    </location>
</feature>
<dbReference type="InterPro" id="IPR006463">
    <property type="entry name" value="MiaB_methiolase"/>
</dbReference>
<dbReference type="InterPro" id="IPR007197">
    <property type="entry name" value="rSAM"/>
</dbReference>
<dbReference type="PROSITE" id="PS50926">
    <property type="entry name" value="TRAM"/>
    <property type="match status" value="1"/>
</dbReference>
<evidence type="ECO:0000256" key="2">
    <source>
        <dbReference type="ARBA" id="ARBA00022485"/>
    </source>
</evidence>
<dbReference type="Gene3D" id="3.80.30.20">
    <property type="entry name" value="tm_1862 like domain"/>
    <property type="match status" value="1"/>
</dbReference>
<dbReference type="GO" id="GO:0005829">
    <property type="term" value="C:cytosol"/>
    <property type="evidence" value="ECO:0007669"/>
    <property type="project" value="TreeGrafter"/>
</dbReference>
<comment type="subcellular location">
    <subcellularLocation>
        <location evidence="14">Cytoplasm</location>
    </subcellularLocation>
</comment>
<dbReference type="Pfam" id="PF00919">
    <property type="entry name" value="UPF0004"/>
    <property type="match status" value="1"/>
</dbReference>
<proteinExistence type="inferred from homology"/>
<name>A0A418Q035_9SPHN</name>
<dbReference type="PROSITE" id="PS01278">
    <property type="entry name" value="MTTASE_RADICAL"/>
    <property type="match status" value="1"/>
</dbReference>
<dbReference type="NCBIfam" id="TIGR00089">
    <property type="entry name" value="MiaB/RimO family radical SAM methylthiotransferase"/>
    <property type="match status" value="1"/>
</dbReference>
<comment type="caution">
    <text evidence="18">The sequence shown here is derived from an EMBL/GenBank/DDBJ whole genome shotgun (WGS) entry which is preliminary data.</text>
</comment>
<feature type="binding site" evidence="14">
    <location>
        <position position="15"/>
    </location>
    <ligand>
        <name>[4Fe-4S] cluster</name>
        <dbReference type="ChEBI" id="CHEBI:49883"/>
        <label>1</label>
    </ligand>
</feature>
<evidence type="ECO:0000256" key="4">
    <source>
        <dbReference type="ARBA" id="ARBA00022679"/>
    </source>
</evidence>
<dbReference type="EMBL" id="QXTF01000002">
    <property type="protein sequence ID" value="RIX29304.1"/>
    <property type="molecule type" value="Genomic_DNA"/>
</dbReference>
<evidence type="ECO:0000313" key="18">
    <source>
        <dbReference type="EMBL" id="RIX29304.1"/>
    </source>
</evidence>
<dbReference type="InterPro" id="IPR002792">
    <property type="entry name" value="TRAM_dom"/>
</dbReference>
<keyword evidence="4 14" id="KW-0808">Transferase</keyword>
<keyword evidence="3 14" id="KW-0963">Cytoplasm</keyword>
<dbReference type="SFLD" id="SFLDF00273">
    <property type="entry name" value="(dimethylallyl)adenosine_tRNA"/>
    <property type="match status" value="1"/>
</dbReference>
<keyword evidence="8 14" id="KW-0408">Iron</keyword>
<dbReference type="SUPFAM" id="SSF102114">
    <property type="entry name" value="Radical SAM enzymes"/>
    <property type="match status" value="1"/>
</dbReference>
<dbReference type="PANTHER" id="PTHR43020">
    <property type="entry name" value="CDK5 REGULATORY SUBUNIT-ASSOCIATED PROTEIN 1"/>
    <property type="match status" value="1"/>
</dbReference>
<evidence type="ECO:0000256" key="10">
    <source>
        <dbReference type="ARBA" id="ARBA00033765"/>
    </source>
</evidence>
<feature type="domain" description="MTTase N-terminal" evidence="16">
    <location>
        <begin position="6"/>
        <end position="120"/>
    </location>
</feature>
<evidence type="ECO:0000256" key="1">
    <source>
        <dbReference type="ARBA" id="ARBA00003234"/>
    </source>
</evidence>
<evidence type="ECO:0000256" key="6">
    <source>
        <dbReference type="ARBA" id="ARBA00022694"/>
    </source>
</evidence>
<keyword evidence="19" id="KW-1185">Reference proteome</keyword>
<dbReference type="FunFam" id="3.40.50.12160:FF:000003">
    <property type="entry name" value="CDK5 regulatory subunit-associated protein 1"/>
    <property type="match status" value="1"/>
</dbReference>
<keyword evidence="2 14" id="KW-0004">4Fe-4S</keyword>
<keyword evidence="6 14" id="KW-0819">tRNA processing</keyword>
<dbReference type="SFLD" id="SFLDG01082">
    <property type="entry name" value="B12-binding_domain_containing"/>
    <property type="match status" value="1"/>
</dbReference>
<dbReference type="InterPro" id="IPR005839">
    <property type="entry name" value="Methylthiotransferase"/>
</dbReference>
<evidence type="ECO:0000259" key="17">
    <source>
        <dbReference type="PROSITE" id="PS51918"/>
    </source>
</evidence>
<dbReference type="InterPro" id="IPR023404">
    <property type="entry name" value="rSAM_horseshoe"/>
</dbReference>
<feature type="domain" description="Radical SAM core" evidence="17">
    <location>
        <begin position="142"/>
        <end position="366"/>
    </location>
</feature>
<evidence type="ECO:0000256" key="5">
    <source>
        <dbReference type="ARBA" id="ARBA00022691"/>
    </source>
</evidence>
<evidence type="ECO:0000256" key="7">
    <source>
        <dbReference type="ARBA" id="ARBA00022723"/>
    </source>
</evidence>
<evidence type="ECO:0000313" key="19">
    <source>
        <dbReference type="Proteomes" id="UP000285023"/>
    </source>
</evidence>
<evidence type="ECO:0000256" key="9">
    <source>
        <dbReference type="ARBA" id="ARBA00023014"/>
    </source>
</evidence>
<dbReference type="PROSITE" id="PS51449">
    <property type="entry name" value="MTTASE_N"/>
    <property type="match status" value="1"/>
</dbReference>
<dbReference type="FunFam" id="3.80.30.20:FF:000001">
    <property type="entry name" value="tRNA-2-methylthio-N(6)-dimethylallyladenosine synthase 2"/>
    <property type="match status" value="1"/>
</dbReference>
<dbReference type="Proteomes" id="UP000285023">
    <property type="component" value="Unassembled WGS sequence"/>
</dbReference>
<dbReference type="RefSeq" id="WP_119533193.1">
    <property type="nucleotide sequence ID" value="NZ_QXTF01000002.1"/>
</dbReference>
<dbReference type="Gene3D" id="3.40.50.12160">
    <property type="entry name" value="Methylthiotransferase, N-terminal domain"/>
    <property type="match status" value="1"/>
</dbReference>
<dbReference type="InterPro" id="IPR038135">
    <property type="entry name" value="Methylthiotransferase_N_sf"/>
</dbReference>
<dbReference type="EC" id="2.8.4.3" evidence="10 14"/>
<dbReference type="SFLD" id="SFLDS00029">
    <property type="entry name" value="Radical_SAM"/>
    <property type="match status" value="1"/>
</dbReference>
<keyword evidence="7 14" id="KW-0479">Metal-binding</keyword>
<comment type="cofactor">
    <cofactor evidence="14">
        <name>[4Fe-4S] cluster</name>
        <dbReference type="ChEBI" id="CHEBI:49883"/>
    </cofactor>
    <text evidence="14">Binds 2 [4Fe-4S] clusters. One cluster is coordinated with 3 cysteines and an exchangeable S-adenosyl-L-methionine.</text>
</comment>
<dbReference type="HAMAP" id="MF_01864">
    <property type="entry name" value="tRNA_metthiotr_MiaB"/>
    <property type="match status" value="1"/>
</dbReference>
<dbReference type="InterPro" id="IPR013848">
    <property type="entry name" value="Methylthiotransferase_N"/>
</dbReference>
<reference evidence="18 19" key="1">
    <citation type="submission" date="2018-09" db="EMBL/GenBank/DDBJ databases">
        <title>Sphingomonas sp. DAC4.</title>
        <authorList>
            <person name="Seo T."/>
        </authorList>
    </citation>
    <scope>NUCLEOTIDE SEQUENCE [LARGE SCALE GENOMIC DNA]</scope>
    <source>
        <strain evidence="18 19">DAC4</strain>
    </source>
</reference>
<dbReference type="NCBIfam" id="TIGR01574">
    <property type="entry name" value="miaB-methiolase"/>
    <property type="match status" value="1"/>
</dbReference>
<dbReference type="Pfam" id="PF01938">
    <property type="entry name" value="TRAM"/>
    <property type="match status" value="1"/>
</dbReference>
<keyword evidence="5 14" id="KW-0949">S-adenosyl-L-methionine</keyword>
<dbReference type="PROSITE" id="PS51918">
    <property type="entry name" value="RADICAL_SAM"/>
    <property type="match status" value="1"/>
</dbReference>
<comment type="catalytic activity">
    <reaction evidence="14">
        <text>N(6)-dimethylallyladenosine(37) in tRNA + (sulfur carrier)-SH + AH2 + 2 S-adenosyl-L-methionine = 2-methylsulfanyl-N(6)-dimethylallyladenosine(37) in tRNA + (sulfur carrier)-H + 5'-deoxyadenosine + L-methionine + A + S-adenosyl-L-homocysteine + 2 H(+)</text>
        <dbReference type="Rhea" id="RHEA:37067"/>
        <dbReference type="Rhea" id="RHEA-COMP:10375"/>
        <dbReference type="Rhea" id="RHEA-COMP:10376"/>
        <dbReference type="Rhea" id="RHEA-COMP:14737"/>
        <dbReference type="Rhea" id="RHEA-COMP:14739"/>
        <dbReference type="ChEBI" id="CHEBI:13193"/>
        <dbReference type="ChEBI" id="CHEBI:15378"/>
        <dbReference type="ChEBI" id="CHEBI:17319"/>
        <dbReference type="ChEBI" id="CHEBI:17499"/>
        <dbReference type="ChEBI" id="CHEBI:29917"/>
        <dbReference type="ChEBI" id="CHEBI:57844"/>
        <dbReference type="ChEBI" id="CHEBI:57856"/>
        <dbReference type="ChEBI" id="CHEBI:59789"/>
        <dbReference type="ChEBI" id="CHEBI:64428"/>
        <dbReference type="ChEBI" id="CHEBI:74415"/>
        <dbReference type="ChEBI" id="CHEBI:74417"/>
        <dbReference type="EC" id="2.8.4.3"/>
    </reaction>
</comment>
<sequence>MTEIPKTYRVKSFGCQMNVYDGERMAELLGAQGMTAAGDGEDADLVVLNTCHIREKAAEKAYSDVGRLRREDGSKPIVALAGCVAQAEGAEAKSRSSLIDLVVGPQAYHRLPDMVAEVAKGGRPVDTDMPAISKFGALPARRKVGPSAFLTVQEGCDKFCTYCVVPYTRGAEISRPFADVVAEAQSLVDGGAREITLLGQNVNAFEGGLDNLIRAIAKIDGLERIRYTTSHPADMSDALIAAHGEIDKLMPYLHLPVQSGSDPILKAMNRSHTAESYLETLEKVRTARPDIAISGDFIVGFPGEREEDFAATLAIVDAVGYASAYSFKYSARPGTPAAVMEGAVAPEVMDDRLQRLQARLAEHSLAFNRATVGKDTRILIDRKGRLPGQMIGKSPWLQSVFVETGARIGDMVDVTVTKALPNSLGGVLRDSKVAA</sequence>